<sequence length="118" mass="13660">LEAEHDEQRRYNVERRRKVDVEIRGRSRVGRSRVRRHVENDNSGYVSRKEHDQQGGVENLGSEYRRFSNVRDVTKLTKALNAVCFGHFRVRARVASFDRFDRNVTAEEKGPGSQGDSG</sequence>
<accession>A0A392QL62</accession>
<feature type="non-terminal residue" evidence="2">
    <location>
        <position position="118"/>
    </location>
</feature>
<feature type="region of interest" description="Disordered" evidence="1">
    <location>
        <begin position="32"/>
        <end position="59"/>
    </location>
</feature>
<name>A0A392QL62_9FABA</name>
<dbReference type="EMBL" id="LXQA010142359">
    <property type="protein sequence ID" value="MCI24592.1"/>
    <property type="molecule type" value="Genomic_DNA"/>
</dbReference>
<protein>
    <submittedName>
        <fullName evidence="2">Papain family cysteine protease</fullName>
    </submittedName>
</protein>
<proteinExistence type="predicted"/>
<evidence type="ECO:0000256" key="1">
    <source>
        <dbReference type="SAM" id="MobiDB-lite"/>
    </source>
</evidence>
<keyword evidence="3" id="KW-1185">Reference proteome</keyword>
<feature type="non-terminal residue" evidence="2">
    <location>
        <position position="1"/>
    </location>
</feature>
<organism evidence="2 3">
    <name type="scientific">Trifolium medium</name>
    <dbReference type="NCBI Taxonomy" id="97028"/>
    <lineage>
        <taxon>Eukaryota</taxon>
        <taxon>Viridiplantae</taxon>
        <taxon>Streptophyta</taxon>
        <taxon>Embryophyta</taxon>
        <taxon>Tracheophyta</taxon>
        <taxon>Spermatophyta</taxon>
        <taxon>Magnoliopsida</taxon>
        <taxon>eudicotyledons</taxon>
        <taxon>Gunneridae</taxon>
        <taxon>Pentapetalae</taxon>
        <taxon>rosids</taxon>
        <taxon>fabids</taxon>
        <taxon>Fabales</taxon>
        <taxon>Fabaceae</taxon>
        <taxon>Papilionoideae</taxon>
        <taxon>50 kb inversion clade</taxon>
        <taxon>NPAAA clade</taxon>
        <taxon>Hologalegina</taxon>
        <taxon>IRL clade</taxon>
        <taxon>Trifolieae</taxon>
        <taxon>Trifolium</taxon>
    </lineage>
</organism>
<evidence type="ECO:0000313" key="3">
    <source>
        <dbReference type="Proteomes" id="UP000265520"/>
    </source>
</evidence>
<keyword evidence="2" id="KW-0378">Hydrolase</keyword>
<comment type="caution">
    <text evidence="2">The sequence shown here is derived from an EMBL/GenBank/DDBJ whole genome shotgun (WGS) entry which is preliminary data.</text>
</comment>
<dbReference type="AlphaFoldDB" id="A0A392QL62"/>
<dbReference type="GO" id="GO:0008233">
    <property type="term" value="F:peptidase activity"/>
    <property type="evidence" value="ECO:0007669"/>
    <property type="project" value="UniProtKB-KW"/>
</dbReference>
<evidence type="ECO:0000313" key="2">
    <source>
        <dbReference type="EMBL" id="MCI24592.1"/>
    </source>
</evidence>
<keyword evidence="2" id="KW-0645">Protease</keyword>
<reference evidence="2 3" key="1">
    <citation type="journal article" date="2018" name="Front. Plant Sci.">
        <title>Red Clover (Trifolium pratense) and Zigzag Clover (T. medium) - A Picture of Genomic Similarities and Differences.</title>
        <authorList>
            <person name="Dluhosova J."/>
            <person name="Istvanek J."/>
            <person name="Nedelnik J."/>
            <person name="Repkova J."/>
        </authorList>
    </citation>
    <scope>NUCLEOTIDE SEQUENCE [LARGE SCALE GENOMIC DNA]</scope>
    <source>
        <strain evidence="3">cv. 10/8</strain>
        <tissue evidence="2">Leaf</tissue>
    </source>
</reference>
<dbReference type="Proteomes" id="UP000265520">
    <property type="component" value="Unassembled WGS sequence"/>
</dbReference>
<dbReference type="GO" id="GO:0006508">
    <property type="term" value="P:proteolysis"/>
    <property type="evidence" value="ECO:0007669"/>
    <property type="project" value="UniProtKB-KW"/>
</dbReference>